<name>A0A9W6TPU6_9STRA</name>
<dbReference type="OrthoDB" id="151325at2759"/>
<dbReference type="EMBL" id="BSXW01000268">
    <property type="protein sequence ID" value="GMF16991.1"/>
    <property type="molecule type" value="Genomic_DNA"/>
</dbReference>
<dbReference type="Proteomes" id="UP001165083">
    <property type="component" value="Unassembled WGS sequence"/>
</dbReference>
<organism evidence="2 3">
    <name type="scientific">Phytophthora lilii</name>
    <dbReference type="NCBI Taxonomy" id="2077276"/>
    <lineage>
        <taxon>Eukaryota</taxon>
        <taxon>Sar</taxon>
        <taxon>Stramenopiles</taxon>
        <taxon>Oomycota</taxon>
        <taxon>Peronosporomycetes</taxon>
        <taxon>Peronosporales</taxon>
        <taxon>Peronosporaceae</taxon>
        <taxon>Phytophthora</taxon>
    </lineage>
</organism>
<proteinExistence type="predicted"/>
<dbReference type="InterPro" id="IPR003615">
    <property type="entry name" value="HNH_nuc"/>
</dbReference>
<accession>A0A9W6TPU6</accession>
<protein>
    <submittedName>
        <fullName evidence="2">Unnamed protein product</fullName>
    </submittedName>
</protein>
<evidence type="ECO:0000313" key="2">
    <source>
        <dbReference type="EMBL" id="GMF16991.1"/>
    </source>
</evidence>
<evidence type="ECO:0000259" key="1">
    <source>
        <dbReference type="Pfam" id="PF13391"/>
    </source>
</evidence>
<gene>
    <name evidence="2" type="ORF">Plil01_000614700</name>
</gene>
<dbReference type="Pfam" id="PF13391">
    <property type="entry name" value="HNH_2"/>
    <property type="match status" value="1"/>
</dbReference>
<comment type="caution">
    <text evidence="2">The sequence shown here is derived from an EMBL/GenBank/DDBJ whole genome shotgun (WGS) entry which is preliminary data.</text>
</comment>
<feature type="domain" description="HNH nuclease" evidence="1">
    <location>
        <begin position="179"/>
        <end position="238"/>
    </location>
</feature>
<sequence length="371" mass="41861">MNQIIDDTLRPLSERLTSVEVSSFSNLPPGLKMTREVWFQLVDGEGNAVISADCVECADDAKVFRLRKAVFAEVSRALPATVIAADLTVFAVTQEGKKALEEDSPIGSFGGSKKDALIVQVPRRAEVSLSTPAMNLLQVILPHILANAPTTPTERDGTFKERLCEYYGCFRRKKTWVRCMLLDVAFPRSLVIASHLFRRSNEYLSLAMMQISDIDDAKNGLLLFKPLEYALDHFQISFIRDDSGVFRLKLFDPSIKDTRIIDLKDRKGNDVLTTEQTGVLLDSVSRAKKRCTFDVATTFGNLDGKPLVFTGLERPFYRCLNLQARVARMIALKKNKIDASYDFEDFWTEVSLDDKMEMFHQSIMDADQAMF</sequence>
<dbReference type="AlphaFoldDB" id="A0A9W6TPU6"/>
<evidence type="ECO:0000313" key="3">
    <source>
        <dbReference type="Proteomes" id="UP001165083"/>
    </source>
</evidence>
<reference evidence="2" key="1">
    <citation type="submission" date="2023-04" db="EMBL/GenBank/DDBJ databases">
        <title>Phytophthora lilii NBRC 32176.</title>
        <authorList>
            <person name="Ichikawa N."/>
            <person name="Sato H."/>
            <person name="Tonouchi N."/>
        </authorList>
    </citation>
    <scope>NUCLEOTIDE SEQUENCE</scope>
    <source>
        <strain evidence="2">NBRC 32176</strain>
    </source>
</reference>
<keyword evidence="3" id="KW-1185">Reference proteome</keyword>